<name>A0A558B2F5_9GAMM</name>
<dbReference type="GO" id="GO:0009062">
    <property type="term" value="P:fatty acid catabolic process"/>
    <property type="evidence" value="ECO:0007669"/>
    <property type="project" value="InterPro"/>
</dbReference>
<reference evidence="4 5" key="1">
    <citation type="submission" date="2019-07" db="EMBL/GenBank/DDBJ databases">
        <title>The pathways for chlorine oxyanion respiration interact through the shared metabolite chlorate.</title>
        <authorList>
            <person name="Barnum T.P."/>
            <person name="Cheng Y."/>
            <person name="Hill K.A."/>
            <person name="Lucas L.N."/>
            <person name="Carlson H.K."/>
            <person name="Coates J.D."/>
        </authorList>
    </citation>
    <scope>NUCLEOTIDE SEQUENCE [LARGE SCALE GENOMIC DNA]</scope>
    <source>
        <strain evidence="4">UCB</strain>
    </source>
</reference>
<dbReference type="GO" id="GO:0008670">
    <property type="term" value="F:2,4-dienoyl-CoA reductase (NADPH) activity"/>
    <property type="evidence" value="ECO:0007669"/>
    <property type="project" value="InterPro"/>
</dbReference>
<dbReference type="Proteomes" id="UP000319142">
    <property type="component" value="Unassembled WGS sequence"/>
</dbReference>
<evidence type="ECO:0000313" key="5">
    <source>
        <dbReference type="Proteomes" id="UP000319142"/>
    </source>
</evidence>
<dbReference type="Pfam" id="PF13561">
    <property type="entry name" value="adh_short_C2"/>
    <property type="match status" value="1"/>
</dbReference>
<protein>
    <submittedName>
        <fullName evidence="4">SDR family oxidoreductase</fullName>
    </submittedName>
</protein>
<evidence type="ECO:0000256" key="3">
    <source>
        <dbReference type="ARBA" id="ARBA00023002"/>
    </source>
</evidence>
<proteinExistence type="inferred from homology"/>
<dbReference type="PANTHER" id="PTHR43296:SF2">
    <property type="entry name" value="PEROXISOMAL 2,4-DIENOYL-COA REDUCTASE [(3E)-ENOYL-COA-PRODUCING]"/>
    <property type="match status" value="1"/>
</dbReference>
<evidence type="ECO:0000256" key="2">
    <source>
        <dbReference type="ARBA" id="ARBA00022857"/>
    </source>
</evidence>
<dbReference type="FunFam" id="3.40.50.720:FF:000084">
    <property type="entry name" value="Short-chain dehydrogenase reductase"/>
    <property type="match status" value="1"/>
</dbReference>
<comment type="similarity">
    <text evidence="1">Belongs to the short-chain dehydrogenases/reductases (SDR) family.</text>
</comment>
<dbReference type="EMBL" id="VMRX01000055">
    <property type="protein sequence ID" value="TVT30695.1"/>
    <property type="molecule type" value="Genomic_DNA"/>
</dbReference>
<comment type="caution">
    <text evidence="4">The sequence shown here is derived from an EMBL/GenBank/DDBJ whole genome shotgun (WGS) entry which is preliminary data.</text>
</comment>
<dbReference type="PANTHER" id="PTHR43296">
    <property type="entry name" value="PEROXISOMAL 2,4-DIENOYL-COA REDUCTASE"/>
    <property type="match status" value="1"/>
</dbReference>
<dbReference type="CDD" id="cd05369">
    <property type="entry name" value="TER_DECR_SDR_a"/>
    <property type="match status" value="1"/>
</dbReference>
<dbReference type="Gene3D" id="3.40.50.720">
    <property type="entry name" value="NAD(P)-binding Rossmann-like Domain"/>
    <property type="match status" value="1"/>
</dbReference>
<evidence type="ECO:0000313" key="4">
    <source>
        <dbReference type="EMBL" id="TVT30695.1"/>
    </source>
</evidence>
<evidence type="ECO:0000256" key="1">
    <source>
        <dbReference type="ARBA" id="ARBA00006484"/>
    </source>
</evidence>
<keyword evidence="3" id="KW-0560">Oxidoreductase</keyword>
<gene>
    <name evidence="4" type="ORF">FHK81_16455</name>
</gene>
<dbReference type="InterPro" id="IPR036291">
    <property type="entry name" value="NAD(P)-bd_dom_sf"/>
</dbReference>
<keyword evidence="2" id="KW-0521">NADP</keyword>
<dbReference type="SUPFAM" id="SSF51735">
    <property type="entry name" value="NAD(P)-binding Rossmann-fold domains"/>
    <property type="match status" value="1"/>
</dbReference>
<dbReference type="InterPro" id="IPR002347">
    <property type="entry name" value="SDR_fam"/>
</dbReference>
<accession>A0A558B2F5</accession>
<sequence>MLPEGTFTGRVAIVTGGGSGIGFSIAHTLATLGASLVIAGRRQPVLEDAATELRKTGAEVLVQAVDVRNPDQVQRMVDEAQQRFGRIDMLVNSAAGNFRVQAEDLSVNGWRAVTDIVLDGTWFCTQAVGRLMIAAGGGAILNIGTVSAFHGGPLAVHSACAKAGVLAMSRTLATEWGRHKIRVNVLTPGATADTGAVTQLFPTPEDQQRITLSVPLGRLAEREEIANTAVFLLSDYASYITGDNLVMDGGKWLGHGHLGSSFEPSSS</sequence>
<dbReference type="PRINTS" id="PR00081">
    <property type="entry name" value="GDHRDH"/>
</dbReference>
<organism evidence="4 5">
    <name type="scientific">Marinobacter vinifirmus</name>
    <dbReference type="NCBI Taxonomy" id="355591"/>
    <lineage>
        <taxon>Bacteria</taxon>
        <taxon>Pseudomonadati</taxon>
        <taxon>Pseudomonadota</taxon>
        <taxon>Gammaproteobacteria</taxon>
        <taxon>Pseudomonadales</taxon>
        <taxon>Marinobacteraceae</taxon>
        <taxon>Marinobacter</taxon>
    </lineage>
</organism>
<dbReference type="InterPro" id="IPR045017">
    <property type="entry name" value="DECR2-like"/>
</dbReference>
<dbReference type="PRINTS" id="PR00080">
    <property type="entry name" value="SDRFAMILY"/>
</dbReference>
<dbReference type="AlphaFoldDB" id="A0A558B2F5"/>